<dbReference type="Proteomes" id="UP000735302">
    <property type="component" value="Unassembled WGS sequence"/>
</dbReference>
<dbReference type="AlphaFoldDB" id="A0AAV4DIE5"/>
<evidence type="ECO:0000256" key="1">
    <source>
        <dbReference type="SAM" id="MobiDB-lite"/>
    </source>
</evidence>
<sequence length="143" mass="16003">MHLCKKLHPTGPREKNTKSQNNCSYHPNPAANETGNENRTALQESLKGLLLCKDPRVLQASYVVSSKIGACILHWYILSLASGLRKVIMPCPHISGAQNPEREVVDERDAVQQKAQVLQPSYLCVTSSFFDIHRPSNNRGRVR</sequence>
<reference evidence="2 3" key="1">
    <citation type="journal article" date="2021" name="Elife">
        <title>Chloroplast acquisition without the gene transfer in kleptoplastic sea slugs, Plakobranchus ocellatus.</title>
        <authorList>
            <person name="Maeda T."/>
            <person name="Takahashi S."/>
            <person name="Yoshida T."/>
            <person name="Shimamura S."/>
            <person name="Takaki Y."/>
            <person name="Nagai Y."/>
            <person name="Toyoda A."/>
            <person name="Suzuki Y."/>
            <person name="Arimoto A."/>
            <person name="Ishii H."/>
            <person name="Satoh N."/>
            <person name="Nishiyama T."/>
            <person name="Hasebe M."/>
            <person name="Maruyama T."/>
            <person name="Minagawa J."/>
            <person name="Obokata J."/>
            <person name="Shigenobu S."/>
        </authorList>
    </citation>
    <scope>NUCLEOTIDE SEQUENCE [LARGE SCALE GENOMIC DNA]</scope>
</reference>
<feature type="compositionally biased region" description="Polar residues" evidence="1">
    <location>
        <begin position="18"/>
        <end position="35"/>
    </location>
</feature>
<keyword evidence="3" id="KW-1185">Reference proteome</keyword>
<gene>
    <name evidence="2" type="ORF">PoB_007054200</name>
</gene>
<dbReference type="EMBL" id="BLXT01007928">
    <property type="protein sequence ID" value="GFO44037.1"/>
    <property type="molecule type" value="Genomic_DNA"/>
</dbReference>
<evidence type="ECO:0000313" key="2">
    <source>
        <dbReference type="EMBL" id="GFO44037.1"/>
    </source>
</evidence>
<accession>A0AAV4DIE5</accession>
<evidence type="ECO:0000313" key="3">
    <source>
        <dbReference type="Proteomes" id="UP000735302"/>
    </source>
</evidence>
<organism evidence="2 3">
    <name type="scientific">Plakobranchus ocellatus</name>
    <dbReference type="NCBI Taxonomy" id="259542"/>
    <lineage>
        <taxon>Eukaryota</taxon>
        <taxon>Metazoa</taxon>
        <taxon>Spiralia</taxon>
        <taxon>Lophotrochozoa</taxon>
        <taxon>Mollusca</taxon>
        <taxon>Gastropoda</taxon>
        <taxon>Heterobranchia</taxon>
        <taxon>Euthyneura</taxon>
        <taxon>Panpulmonata</taxon>
        <taxon>Sacoglossa</taxon>
        <taxon>Placobranchoidea</taxon>
        <taxon>Plakobranchidae</taxon>
        <taxon>Plakobranchus</taxon>
    </lineage>
</organism>
<feature type="region of interest" description="Disordered" evidence="1">
    <location>
        <begin position="1"/>
        <end position="35"/>
    </location>
</feature>
<comment type="caution">
    <text evidence="2">The sequence shown here is derived from an EMBL/GenBank/DDBJ whole genome shotgun (WGS) entry which is preliminary data.</text>
</comment>
<protein>
    <submittedName>
        <fullName evidence="2">Uncharacterized protein</fullName>
    </submittedName>
</protein>
<proteinExistence type="predicted"/>
<name>A0AAV4DIE5_9GAST</name>